<organism evidence="2 3">
    <name type="scientific">Parvularcula marina</name>
    <dbReference type="NCBI Taxonomy" id="2292771"/>
    <lineage>
        <taxon>Bacteria</taxon>
        <taxon>Pseudomonadati</taxon>
        <taxon>Pseudomonadota</taxon>
        <taxon>Alphaproteobacteria</taxon>
        <taxon>Parvularculales</taxon>
        <taxon>Parvularculaceae</taxon>
        <taxon>Parvularcula</taxon>
    </lineage>
</organism>
<reference evidence="2 3" key="1">
    <citation type="submission" date="2018-08" db="EMBL/GenBank/DDBJ databases">
        <title>Parvularcula sp. SM1705, isolated from surface water of the South Sea China.</title>
        <authorList>
            <person name="Sun L."/>
        </authorList>
    </citation>
    <scope>NUCLEOTIDE SEQUENCE [LARGE SCALE GENOMIC DNA]</scope>
    <source>
        <strain evidence="2 3">SM1705</strain>
    </source>
</reference>
<keyword evidence="1" id="KW-0812">Transmembrane</keyword>
<evidence type="ECO:0000313" key="3">
    <source>
        <dbReference type="Proteomes" id="UP000264589"/>
    </source>
</evidence>
<name>A0A371RFF6_9PROT</name>
<keyword evidence="1" id="KW-0472">Membrane</keyword>
<evidence type="ECO:0000313" key="2">
    <source>
        <dbReference type="EMBL" id="RFB04177.1"/>
    </source>
</evidence>
<dbReference type="AlphaFoldDB" id="A0A371RFF6"/>
<gene>
    <name evidence="2" type="ORF">DX908_02095</name>
</gene>
<evidence type="ECO:0000256" key="1">
    <source>
        <dbReference type="SAM" id="Phobius"/>
    </source>
</evidence>
<keyword evidence="3" id="KW-1185">Reference proteome</keyword>
<keyword evidence="1" id="KW-1133">Transmembrane helix</keyword>
<protein>
    <submittedName>
        <fullName evidence="2">Uncharacterized protein</fullName>
    </submittedName>
</protein>
<proteinExistence type="predicted"/>
<dbReference type="OrthoDB" id="7630193at2"/>
<comment type="caution">
    <text evidence="2">The sequence shown here is derived from an EMBL/GenBank/DDBJ whole genome shotgun (WGS) entry which is preliminary data.</text>
</comment>
<dbReference type="EMBL" id="QUQO01000001">
    <property type="protein sequence ID" value="RFB04177.1"/>
    <property type="molecule type" value="Genomic_DNA"/>
</dbReference>
<accession>A0A371RFF6</accession>
<feature type="transmembrane region" description="Helical" evidence="1">
    <location>
        <begin position="6"/>
        <end position="27"/>
    </location>
</feature>
<sequence length="180" mass="20153">MNVDNINRWLTLGANVGVVIGLIVLIVELRQNSSLTRAAMEIELTAVQSDLELRMSAPDISAVWMKSVYHPEELTLVEIKMMEGPLVAVTQQIDHLMNMQEAGLVSRSRVESHVRNIAPFYFGSRFAQNWWQANEVGWQGTGLYEIAGPIIDGVDENFMRDYFDSLTIAPETPPTEGTSE</sequence>
<dbReference type="InParanoid" id="A0A371RFF6"/>
<dbReference type="Proteomes" id="UP000264589">
    <property type="component" value="Unassembled WGS sequence"/>
</dbReference>
<dbReference type="RefSeq" id="WP_116390805.1">
    <property type="nucleotide sequence ID" value="NZ_QUQO01000001.1"/>
</dbReference>